<proteinExistence type="predicted"/>
<comment type="caution">
    <text evidence="3">The sequence shown here is derived from an EMBL/GenBank/DDBJ whole genome shotgun (WGS) entry which is preliminary data.</text>
</comment>
<dbReference type="Proteomes" id="UP001235664">
    <property type="component" value="Unassembled WGS sequence"/>
</dbReference>
<sequence>MIEAGNTILLLEDEAIIAFALEDMLVADGAKVLMVGSVTEAAASIEQGGIDFAVLDVNVHGEKSYGVGELLGRLGIPFVFATGYGDASHPHEFGHIPTVSKPYTHQQIRSAMAEARLAVGGALPGRKRALRGGENRPADL</sequence>
<dbReference type="Gene3D" id="3.40.50.2300">
    <property type="match status" value="1"/>
</dbReference>
<reference evidence="3 4" key="1">
    <citation type="submission" date="2023-08" db="EMBL/GenBank/DDBJ databases">
        <title>genomic of DY56.</title>
        <authorList>
            <person name="Wang Y."/>
        </authorList>
    </citation>
    <scope>NUCLEOTIDE SEQUENCE [LARGE SCALE GENOMIC DNA]</scope>
    <source>
        <strain evidence="3 4">DY56-A-20</strain>
    </source>
</reference>
<dbReference type="PROSITE" id="PS50110">
    <property type="entry name" value="RESPONSE_REGULATORY"/>
    <property type="match status" value="1"/>
</dbReference>
<evidence type="ECO:0000259" key="2">
    <source>
        <dbReference type="PROSITE" id="PS50110"/>
    </source>
</evidence>
<feature type="modified residue" description="4-aspartylphosphate" evidence="1">
    <location>
        <position position="56"/>
    </location>
</feature>
<gene>
    <name evidence="3" type="ORF">Q9K01_06805</name>
</gene>
<dbReference type="InterPro" id="IPR011006">
    <property type="entry name" value="CheY-like_superfamily"/>
</dbReference>
<name>A0ABT9H7N8_9SPHN</name>
<keyword evidence="1" id="KW-0597">Phosphoprotein</keyword>
<evidence type="ECO:0000313" key="4">
    <source>
        <dbReference type="Proteomes" id="UP001235664"/>
    </source>
</evidence>
<accession>A0ABT9H7N8</accession>
<dbReference type="RefSeq" id="WP_305929463.1">
    <property type="nucleotide sequence ID" value="NZ_JAVAIL010000002.1"/>
</dbReference>
<evidence type="ECO:0000313" key="3">
    <source>
        <dbReference type="EMBL" id="MDP4539328.1"/>
    </source>
</evidence>
<dbReference type="SUPFAM" id="SSF52172">
    <property type="entry name" value="CheY-like"/>
    <property type="match status" value="1"/>
</dbReference>
<protein>
    <submittedName>
        <fullName evidence="3">Response regulator</fullName>
    </submittedName>
</protein>
<organism evidence="3 4">
    <name type="scientific">Qipengyuania benthica</name>
    <dbReference type="NCBI Taxonomy" id="3067651"/>
    <lineage>
        <taxon>Bacteria</taxon>
        <taxon>Pseudomonadati</taxon>
        <taxon>Pseudomonadota</taxon>
        <taxon>Alphaproteobacteria</taxon>
        <taxon>Sphingomonadales</taxon>
        <taxon>Erythrobacteraceae</taxon>
        <taxon>Qipengyuania</taxon>
    </lineage>
</organism>
<dbReference type="InterPro" id="IPR001789">
    <property type="entry name" value="Sig_transdc_resp-reg_receiver"/>
</dbReference>
<dbReference type="EMBL" id="JAVAIL010000002">
    <property type="protein sequence ID" value="MDP4539328.1"/>
    <property type="molecule type" value="Genomic_DNA"/>
</dbReference>
<keyword evidence="4" id="KW-1185">Reference proteome</keyword>
<evidence type="ECO:0000256" key="1">
    <source>
        <dbReference type="PROSITE-ProRule" id="PRU00169"/>
    </source>
</evidence>
<feature type="domain" description="Response regulatory" evidence="2">
    <location>
        <begin position="7"/>
        <end position="116"/>
    </location>
</feature>